<proteinExistence type="predicted"/>
<keyword evidence="2" id="KW-1185">Reference proteome</keyword>
<name>A0AC60QC65_IXOPE</name>
<evidence type="ECO:0000313" key="2">
    <source>
        <dbReference type="Proteomes" id="UP000805193"/>
    </source>
</evidence>
<reference evidence="1 2" key="1">
    <citation type="journal article" date="2020" name="Cell">
        <title>Large-Scale Comparative Analyses of Tick Genomes Elucidate Their Genetic Diversity and Vector Capacities.</title>
        <authorList>
            <consortium name="Tick Genome and Microbiome Consortium (TIGMIC)"/>
            <person name="Jia N."/>
            <person name="Wang J."/>
            <person name="Shi W."/>
            <person name="Du L."/>
            <person name="Sun Y."/>
            <person name="Zhan W."/>
            <person name="Jiang J.F."/>
            <person name="Wang Q."/>
            <person name="Zhang B."/>
            <person name="Ji P."/>
            <person name="Bell-Sakyi L."/>
            <person name="Cui X.M."/>
            <person name="Yuan T.T."/>
            <person name="Jiang B.G."/>
            <person name="Yang W.F."/>
            <person name="Lam T.T."/>
            <person name="Chang Q.C."/>
            <person name="Ding S.J."/>
            <person name="Wang X.J."/>
            <person name="Zhu J.G."/>
            <person name="Ruan X.D."/>
            <person name="Zhao L."/>
            <person name="Wei J.T."/>
            <person name="Ye R.Z."/>
            <person name="Que T.C."/>
            <person name="Du C.H."/>
            <person name="Zhou Y.H."/>
            <person name="Cheng J.X."/>
            <person name="Dai P.F."/>
            <person name="Guo W.B."/>
            <person name="Han X.H."/>
            <person name="Huang E.J."/>
            <person name="Li L.F."/>
            <person name="Wei W."/>
            <person name="Gao Y.C."/>
            <person name="Liu J.Z."/>
            <person name="Shao H.Z."/>
            <person name="Wang X."/>
            <person name="Wang C.C."/>
            <person name="Yang T.C."/>
            <person name="Huo Q.B."/>
            <person name="Li W."/>
            <person name="Chen H.Y."/>
            <person name="Chen S.E."/>
            <person name="Zhou L.G."/>
            <person name="Ni X.B."/>
            <person name="Tian J.H."/>
            <person name="Sheng Y."/>
            <person name="Liu T."/>
            <person name="Pan Y.S."/>
            <person name="Xia L.Y."/>
            <person name="Li J."/>
            <person name="Zhao F."/>
            <person name="Cao W.C."/>
        </authorList>
    </citation>
    <scope>NUCLEOTIDE SEQUENCE [LARGE SCALE GENOMIC DNA]</scope>
    <source>
        <strain evidence="1">Iper-2018</strain>
    </source>
</reference>
<accession>A0AC60QC65</accession>
<organism evidence="1 2">
    <name type="scientific">Ixodes persulcatus</name>
    <name type="common">Taiga tick</name>
    <dbReference type="NCBI Taxonomy" id="34615"/>
    <lineage>
        <taxon>Eukaryota</taxon>
        <taxon>Metazoa</taxon>
        <taxon>Ecdysozoa</taxon>
        <taxon>Arthropoda</taxon>
        <taxon>Chelicerata</taxon>
        <taxon>Arachnida</taxon>
        <taxon>Acari</taxon>
        <taxon>Parasitiformes</taxon>
        <taxon>Ixodida</taxon>
        <taxon>Ixodoidea</taxon>
        <taxon>Ixodidae</taxon>
        <taxon>Ixodinae</taxon>
        <taxon>Ixodes</taxon>
    </lineage>
</organism>
<evidence type="ECO:0000313" key="1">
    <source>
        <dbReference type="EMBL" id="KAG0431673.1"/>
    </source>
</evidence>
<sequence>MERHNFLCKQVCRLTKKYHPGAIIETKQVFHTLDGGLPEPNIVVTIDEPVVIADVAVAWDDRPASLCRMCAFKSAKYDCLRPLFHGKVTTAVGLAFGARSMLCKETLSGKASHGIPKWDMAWLSSRAVVGSLISFNHFRKS</sequence>
<dbReference type="EMBL" id="JABSTQ010009206">
    <property type="protein sequence ID" value="KAG0431673.1"/>
    <property type="molecule type" value="Genomic_DNA"/>
</dbReference>
<gene>
    <name evidence="1" type="ORF">HPB47_021554</name>
</gene>
<protein>
    <submittedName>
        <fullName evidence="1">Uncharacterized protein</fullName>
    </submittedName>
</protein>
<dbReference type="Proteomes" id="UP000805193">
    <property type="component" value="Unassembled WGS sequence"/>
</dbReference>
<comment type="caution">
    <text evidence="1">The sequence shown here is derived from an EMBL/GenBank/DDBJ whole genome shotgun (WGS) entry which is preliminary data.</text>
</comment>